<feature type="chain" id="PRO_5046187340" evidence="6">
    <location>
        <begin position="26"/>
        <end position="214"/>
    </location>
</feature>
<keyword evidence="6" id="KW-0732">Signal</keyword>
<keyword evidence="1 4" id="KW-0349">Heme</keyword>
<keyword evidence="3 4" id="KW-0408">Iron</keyword>
<dbReference type="PANTHER" id="PTHR33751:SF1">
    <property type="entry name" value="CBB3-TYPE CYTOCHROME C OXIDASE SUBUNIT FIXP"/>
    <property type="match status" value="1"/>
</dbReference>
<name>A0ABR9SI72_9BURK</name>
<dbReference type="PROSITE" id="PS51257">
    <property type="entry name" value="PROKAR_LIPOPROTEIN"/>
    <property type="match status" value="1"/>
</dbReference>
<dbReference type="EMBL" id="JADDOJ010000075">
    <property type="protein sequence ID" value="MBE7942043.1"/>
    <property type="molecule type" value="Genomic_DNA"/>
</dbReference>
<feature type="signal peptide" evidence="6">
    <location>
        <begin position="1"/>
        <end position="25"/>
    </location>
</feature>
<evidence type="ECO:0000256" key="3">
    <source>
        <dbReference type="ARBA" id="ARBA00023004"/>
    </source>
</evidence>
<evidence type="ECO:0000256" key="6">
    <source>
        <dbReference type="SAM" id="SignalP"/>
    </source>
</evidence>
<protein>
    <submittedName>
        <fullName evidence="8">C-type cytochrome</fullName>
    </submittedName>
</protein>
<evidence type="ECO:0000256" key="4">
    <source>
        <dbReference type="PROSITE-ProRule" id="PRU00433"/>
    </source>
</evidence>
<keyword evidence="2 4" id="KW-0479">Metal-binding</keyword>
<proteinExistence type="predicted"/>
<evidence type="ECO:0000313" key="9">
    <source>
        <dbReference type="Proteomes" id="UP000715965"/>
    </source>
</evidence>
<evidence type="ECO:0000259" key="7">
    <source>
        <dbReference type="PROSITE" id="PS51007"/>
    </source>
</evidence>
<evidence type="ECO:0000256" key="5">
    <source>
        <dbReference type="SAM" id="MobiDB-lite"/>
    </source>
</evidence>
<dbReference type="PANTHER" id="PTHR33751">
    <property type="entry name" value="CBB3-TYPE CYTOCHROME C OXIDASE SUBUNIT FIXP"/>
    <property type="match status" value="1"/>
</dbReference>
<feature type="domain" description="Cytochrome c" evidence="7">
    <location>
        <begin position="77"/>
        <end position="156"/>
    </location>
</feature>
<dbReference type="InterPro" id="IPR050597">
    <property type="entry name" value="Cytochrome_c_Oxidase_Subunit"/>
</dbReference>
<evidence type="ECO:0000313" key="8">
    <source>
        <dbReference type="EMBL" id="MBE7942043.1"/>
    </source>
</evidence>
<dbReference type="InterPro" id="IPR036909">
    <property type="entry name" value="Cyt_c-like_dom_sf"/>
</dbReference>
<dbReference type="PROSITE" id="PS51007">
    <property type="entry name" value="CYTC"/>
    <property type="match status" value="1"/>
</dbReference>
<gene>
    <name evidence="8" type="ORF">IM725_15815</name>
</gene>
<evidence type="ECO:0000256" key="1">
    <source>
        <dbReference type="ARBA" id="ARBA00022617"/>
    </source>
</evidence>
<organism evidence="8 9">
    <name type="scientific">Ramlibacter aquaticus</name>
    <dbReference type="NCBI Taxonomy" id="2780094"/>
    <lineage>
        <taxon>Bacteria</taxon>
        <taxon>Pseudomonadati</taxon>
        <taxon>Pseudomonadota</taxon>
        <taxon>Betaproteobacteria</taxon>
        <taxon>Burkholderiales</taxon>
        <taxon>Comamonadaceae</taxon>
        <taxon>Ramlibacter</taxon>
    </lineage>
</organism>
<sequence length="214" mass="21544">MSPRLAAPRCAALSLASAALVLALAGCQRSQGGSTASAPSTQPPAIAALAAVPLGDVAGGHAPAAAADPNPFHNQPEAVAEGRALFVKMNCAGCHGYDAKGAMGPNLTDGYWRYGGAPVSIFKSIYEGRPQGMPAWNPALPPDDIWKIVAYVESLGGSYPAGGLAASVQGDTPNTAYAPEVQRVLPAGAKQPKEAEPSAANNPPEARPDAGGKP</sequence>
<dbReference type="Gene3D" id="1.10.760.10">
    <property type="entry name" value="Cytochrome c-like domain"/>
    <property type="match status" value="1"/>
</dbReference>
<keyword evidence="9" id="KW-1185">Reference proteome</keyword>
<evidence type="ECO:0000256" key="2">
    <source>
        <dbReference type="ARBA" id="ARBA00022723"/>
    </source>
</evidence>
<comment type="caution">
    <text evidence="8">The sequence shown here is derived from an EMBL/GenBank/DDBJ whole genome shotgun (WGS) entry which is preliminary data.</text>
</comment>
<feature type="region of interest" description="Disordered" evidence="5">
    <location>
        <begin position="184"/>
        <end position="214"/>
    </location>
</feature>
<dbReference type="Pfam" id="PF13442">
    <property type="entry name" value="Cytochrome_CBB3"/>
    <property type="match status" value="1"/>
</dbReference>
<dbReference type="InterPro" id="IPR009056">
    <property type="entry name" value="Cyt_c-like_dom"/>
</dbReference>
<accession>A0ABR9SI72</accession>
<dbReference type="SUPFAM" id="SSF46626">
    <property type="entry name" value="Cytochrome c"/>
    <property type="match status" value="1"/>
</dbReference>
<dbReference type="Proteomes" id="UP000715965">
    <property type="component" value="Unassembled WGS sequence"/>
</dbReference>
<reference evidence="8 9" key="1">
    <citation type="submission" date="2020-10" db="EMBL/GenBank/DDBJ databases">
        <title>Draft genome of Ramlibacter aquaticus LMG 30558.</title>
        <authorList>
            <person name="Props R."/>
        </authorList>
    </citation>
    <scope>NUCLEOTIDE SEQUENCE [LARGE SCALE GENOMIC DNA]</scope>
    <source>
        <strain evidence="8 9">LMG 30558</strain>
    </source>
</reference>
<dbReference type="RefSeq" id="WP_193781598.1">
    <property type="nucleotide sequence ID" value="NZ_JADDOJ010000075.1"/>
</dbReference>